<dbReference type="Proteomes" id="UP000005237">
    <property type="component" value="Unassembled WGS sequence"/>
</dbReference>
<organism evidence="1 2">
    <name type="scientific">Caenorhabditis japonica</name>
    <dbReference type="NCBI Taxonomy" id="281687"/>
    <lineage>
        <taxon>Eukaryota</taxon>
        <taxon>Metazoa</taxon>
        <taxon>Ecdysozoa</taxon>
        <taxon>Nematoda</taxon>
        <taxon>Chromadorea</taxon>
        <taxon>Rhabditida</taxon>
        <taxon>Rhabditina</taxon>
        <taxon>Rhabditomorpha</taxon>
        <taxon>Rhabditoidea</taxon>
        <taxon>Rhabditidae</taxon>
        <taxon>Peloderinae</taxon>
        <taxon>Caenorhabditis</taxon>
    </lineage>
</organism>
<reference evidence="2" key="1">
    <citation type="submission" date="2010-08" db="EMBL/GenBank/DDBJ databases">
        <authorList>
            <consortium name="Caenorhabditis japonica Sequencing Consortium"/>
            <person name="Wilson R.K."/>
        </authorList>
    </citation>
    <scope>NUCLEOTIDE SEQUENCE [LARGE SCALE GENOMIC DNA]</scope>
    <source>
        <strain evidence="2">DF5081</strain>
    </source>
</reference>
<proteinExistence type="predicted"/>
<dbReference type="AlphaFoldDB" id="A0A8R1HSI2"/>
<keyword evidence="2" id="KW-1185">Reference proteome</keyword>
<evidence type="ECO:0000313" key="2">
    <source>
        <dbReference type="Proteomes" id="UP000005237"/>
    </source>
</evidence>
<evidence type="ECO:0000313" key="1">
    <source>
        <dbReference type="EnsemblMetazoa" id="CJA07661a.1"/>
    </source>
</evidence>
<accession>A0A8R1HSI2</accession>
<dbReference type="EnsemblMetazoa" id="CJA07661a.1">
    <property type="protein sequence ID" value="CJA07661a.1"/>
    <property type="gene ID" value="WBGene00126865"/>
</dbReference>
<reference evidence="1" key="2">
    <citation type="submission" date="2022-06" db="UniProtKB">
        <authorList>
            <consortium name="EnsemblMetazoa"/>
        </authorList>
    </citation>
    <scope>IDENTIFICATION</scope>
    <source>
        <strain evidence="1">DF5081</strain>
    </source>
</reference>
<name>A0A8R1HSI2_CAEJA</name>
<protein>
    <submittedName>
        <fullName evidence="1">Uncharacterized protein</fullName>
    </submittedName>
</protein>
<sequence>MNRDAALSAYLAEKGRELEYRKSVIEKEKAAKQTESLKEVSKREYEHENEEESTAVKKLCLRNSDDIKEEVSTSDSEFCSNQTEGSIQNGNTRKTSSCQNVWDGVALVTNTCFDSFTGALLSKEECKPSGFISFLGMCLEACTAWVVVLTDLEDSTV</sequence>